<keyword evidence="2" id="KW-1185">Reference proteome</keyword>
<dbReference type="Proteomes" id="UP000077266">
    <property type="component" value="Unassembled WGS sequence"/>
</dbReference>
<dbReference type="EMBL" id="KV426150">
    <property type="protein sequence ID" value="KZV86634.1"/>
    <property type="molecule type" value="Genomic_DNA"/>
</dbReference>
<sequence length="234" mass="25751">MSPAPLASFADPYLAVLAQIQDFRAWLDAHERHWLRLVASHVHRHDKSVEAETRRHGAWIAGLRNGLLELEWSVQDAMDELQAQIAHLEAAMAVNHAALALLIDSQHDLILSVSAAHSFDSTPTPSLYSLPNNPEHSCRPVADLGESLSPAAAAVAMEPRKRVRLIRRGRCAPLALSHRHMYPRSSLVSFISPTRSIPTPPAPPALHTHPQNMIVSIDNERVRSSHTPLAPSSL</sequence>
<dbReference type="InParanoid" id="A0A165ECX8"/>
<name>A0A165ECX8_EXIGL</name>
<protein>
    <submittedName>
        <fullName evidence="1">Uncharacterized protein</fullName>
    </submittedName>
</protein>
<reference evidence="1 2" key="1">
    <citation type="journal article" date="2016" name="Mol. Biol. Evol.">
        <title>Comparative Genomics of Early-Diverging Mushroom-Forming Fungi Provides Insights into the Origins of Lignocellulose Decay Capabilities.</title>
        <authorList>
            <person name="Nagy L.G."/>
            <person name="Riley R."/>
            <person name="Tritt A."/>
            <person name="Adam C."/>
            <person name="Daum C."/>
            <person name="Floudas D."/>
            <person name="Sun H."/>
            <person name="Yadav J.S."/>
            <person name="Pangilinan J."/>
            <person name="Larsson K.H."/>
            <person name="Matsuura K."/>
            <person name="Barry K."/>
            <person name="Labutti K."/>
            <person name="Kuo R."/>
            <person name="Ohm R.A."/>
            <person name="Bhattacharya S.S."/>
            <person name="Shirouzu T."/>
            <person name="Yoshinaga Y."/>
            <person name="Martin F.M."/>
            <person name="Grigoriev I.V."/>
            <person name="Hibbett D.S."/>
        </authorList>
    </citation>
    <scope>NUCLEOTIDE SEQUENCE [LARGE SCALE GENOMIC DNA]</scope>
    <source>
        <strain evidence="1 2">HHB12029</strain>
    </source>
</reference>
<proteinExistence type="predicted"/>
<evidence type="ECO:0000313" key="1">
    <source>
        <dbReference type="EMBL" id="KZV86634.1"/>
    </source>
</evidence>
<evidence type="ECO:0000313" key="2">
    <source>
        <dbReference type="Proteomes" id="UP000077266"/>
    </source>
</evidence>
<dbReference type="AlphaFoldDB" id="A0A165ECX8"/>
<accession>A0A165ECX8</accession>
<gene>
    <name evidence="1" type="ORF">EXIGLDRAFT_724571</name>
</gene>
<organism evidence="1 2">
    <name type="scientific">Exidia glandulosa HHB12029</name>
    <dbReference type="NCBI Taxonomy" id="1314781"/>
    <lineage>
        <taxon>Eukaryota</taxon>
        <taxon>Fungi</taxon>
        <taxon>Dikarya</taxon>
        <taxon>Basidiomycota</taxon>
        <taxon>Agaricomycotina</taxon>
        <taxon>Agaricomycetes</taxon>
        <taxon>Auriculariales</taxon>
        <taxon>Exidiaceae</taxon>
        <taxon>Exidia</taxon>
    </lineage>
</organism>